<evidence type="ECO:0000313" key="6">
    <source>
        <dbReference type="Proteomes" id="UP000072904"/>
    </source>
</evidence>
<dbReference type="NCBIfam" id="TIGR01590">
    <property type="entry name" value="yir-bir-cir_Pla"/>
    <property type="match status" value="1"/>
</dbReference>
<dbReference type="Proteomes" id="UP000072874">
    <property type="component" value="Chromosome 6"/>
</dbReference>
<gene>
    <name evidence="4" type="ORF">PY17X_0601800</name>
    <name evidence="3" type="ORF">PYYM_0600800</name>
</gene>
<dbReference type="VEuPathDB" id="PlasmoDB:PY17X_0601800"/>
<reference evidence="5 6" key="1">
    <citation type="journal article" date="2014" name="BMC Biol.">
        <title>A comprehensive evaluation of rodent malaria parasite genomes and gene expression.</title>
        <authorList>
            <person name="Otto T.D."/>
            <person name="Bohme U."/>
            <person name="Jackson A.P."/>
            <person name="Hunt M."/>
            <person name="Franke-Fayard B."/>
            <person name="Hoeijmakers W.A."/>
            <person name="Religa A.A."/>
            <person name="Robertson L."/>
            <person name="Sanders M."/>
            <person name="Ogun S.A."/>
            <person name="Cunningham D."/>
            <person name="Erhart A."/>
            <person name="Billker O."/>
            <person name="Khan S.M."/>
            <person name="Stunnenberg H.G."/>
            <person name="Langhorne J."/>
            <person name="Holder A.A."/>
            <person name="Waters A.P."/>
            <person name="Newbold C.I."/>
            <person name="Pain A."/>
            <person name="Berriman M."/>
            <person name="Janse C.J."/>
        </authorList>
    </citation>
    <scope>NUCLEOTIDE SEQUENCE [LARGE SCALE GENOMIC DNA]</scope>
    <source>
        <strain evidence="4 5">17X</strain>
        <strain evidence="3 6">YM</strain>
    </source>
</reference>
<keyword evidence="2" id="KW-0472">Membrane</keyword>
<proteinExistence type="predicted"/>
<dbReference type="Pfam" id="PF06022">
    <property type="entry name" value="Cir_Bir_Yir"/>
    <property type="match status" value="1"/>
</dbReference>
<keyword evidence="2" id="KW-1133">Transmembrane helix</keyword>
<evidence type="ECO:0000256" key="2">
    <source>
        <dbReference type="SAM" id="Phobius"/>
    </source>
</evidence>
<dbReference type="InterPro" id="IPR006477">
    <property type="entry name" value="Yir_bir_cir"/>
</dbReference>
<evidence type="ECO:0000313" key="4">
    <source>
        <dbReference type="EMBL" id="VTZ75116.1"/>
    </source>
</evidence>
<reference evidence="3" key="3">
    <citation type="submission" date="2014-05" db="EMBL/GenBank/DDBJ databases">
        <authorList>
            <person name="Aslett A.Martin."/>
            <person name="De Silva Nishadi"/>
        </authorList>
    </citation>
    <scope>NUCLEOTIDE SEQUENCE</scope>
    <source>
        <strain evidence="3">YM</strain>
    </source>
</reference>
<accession>A0A077Y5J6</accession>
<dbReference type="EMBL" id="LK934634">
    <property type="protein sequence ID" value="CDU16870.1"/>
    <property type="molecule type" value="Genomic_DNA"/>
</dbReference>
<protein>
    <submittedName>
        <fullName evidence="3">YIR protein</fullName>
    </submittedName>
</protein>
<dbReference type="GeneID" id="3829833"/>
<dbReference type="VEuPathDB" id="PlasmoDB:Py17XNL_000600578"/>
<evidence type="ECO:0000313" key="5">
    <source>
        <dbReference type="Proteomes" id="UP000072874"/>
    </source>
</evidence>
<reference evidence="4" key="2">
    <citation type="submission" date="2014-05" db="EMBL/GenBank/DDBJ databases">
        <authorList>
            <person name="Aslett M.A."/>
            <person name="De Silva N."/>
        </authorList>
    </citation>
    <scope>NUCLEOTIDE SEQUENCE</scope>
    <source>
        <strain evidence="4">17X</strain>
    </source>
</reference>
<dbReference type="VEuPathDB" id="PlasmoDB:PY02693"/>
<evidence type="ECO:0000256" key="1">
    <source>
        <dbReference type="SAM" id="MobiDB-lite"/>
    </source>
</evidence>
<evidence type="ECO:0000313" key="3">
    <source>
        <dbReference type="EMBL" id="CDU16870.1"/>
    </source>
</evidence>
<keyword evidence="2" id="KW-0812">Transmembrane</keyword>
<dbReference type="Proteomes" id="UP000072904">
    <property type="component" value="Chromosome 6"/>
</dbReference>
<feature type="transmembrane region" description="Helical" evidence="2">
    <location>
        <begin position="310"/>
        <end position="331"/>
    </location>
</feature>
<sequence length="350" mass="40674">MSEDHTNSKEYAVVSTSKICDTFDNLRTFFPDELNNSGDYIIKGRQYKTHFCKSNYTDVDKINGYILWLFNSILNGIYNCESKESCVTVGVVYILGWLSYKLDQKTENKVIKLNDFYTMYIENGKEYKQSIENVKGYKQSIENYMEYKTYKEIIDKNKKLMDVDIKVISKFYDLFNNLCKMYNELSKVRSKSEEYLKYVNNFADNYNILFNDANSNLFKQVLSAASYDYNYIKNTSNVESIIKQFPELITEKKTQITLSSDEAKTVSSNGMPSPSSDTKVSDSETEVLHSENELSNSETAQSIPLVINKLIPIPFIFVVTLILLGIVYKYSLFGFRKRSQKQYLIKKLKK</sequence>
<reference evidence="4" key="4">
    <citation type="submission" date="2019-05" db="EMBL/GenBank/DDBJ databases">
        <authorList>
            <consortium name="Pathogen Informatics"/>
        </authorList>
    </citation>
    <scope>NUCLEOTIDE SEQUENCE</scope>
    <source>
        <strain evidence="4">17X</strain>
    </source>
</reference>
<feature type="region of interest" description="Disordered" evidence="1">
    <location>
        <begin position="260"/>
        <end position="293"/>
    </location>
</feature>
<dbReference type="KEGG" id="pyo:PY17X_0601800"/>
<dbReference type="RefSeq" id="XP_022813108.1">
    <property type="nucleotide sequence ID" value="XM_022955309.1"/>
</dbReference>
<feature type="compositionally biased region" description="Polar residues" evidence="1">
    <location>
        <begin position="260"/>
        <end position="278"/>
    </location>
</feature>
<organism evidence="3 6">
    <name type="scientific">Plasmodium yoelii</name>
    <dbReference type="NCBI Taxonomy" id="5861"/>
    <lineage>
        <taxon>Eukaryota</taxon>
        <taxon>Sar</taxon>
        <taxon>Alveolata</taxon>
        <taxon>Apicomplexa</taxon>
        <taxon>Aconoidasida</taxon>
        <taxon>Haemosporida</taxon>
        <taxon>Plasmodiidae</taxon>
        <taxon>Plasmodium</taxon>
        <taxon>Plasmodium (Vinckeia)</taxon>
    </lineage>
</organism>
<dbReference type="EMBL" id="LM993660">
    <property type="protein sequence ID" value="VTZ75116.1"/>
    <property type="molecule type" value="Genomic_DNA"/>
</dbReference>
<name>A0A077Y5J6_PLAYE</name>
<dbReference type="VEuPathDB" id="PlasmoDB:PYYM_0600800"/>
<feature type="compositionally biased region" description="Basic and acidic residues" evidence="1">
    <location>
        <begin position="279"/>
        <end position="292"/>
    </location>
</feature>
<dbReference type="AlphaFoldDB" id="A0A077Y5J6"/>